<comment type="caution">
    <text evidence="3">The sequence shown here is derived from an EMBL/GenBank/DDBJ whole genome shotgun (WGS) entry which is preliminary data.</text>
</comment>
<dbReference type="GO" id="GO:0016020">
    <property type="term" value="C:membrane"/>
    <property type="evidence" value="ECO:0007669"/>
    <property type="project" value="InterPro"/>
</dbReference>
<keyword evidence="2" id="KW-1133">Transmembrane helix</keyword>
<keyword evidence="4" id="KW-1185">Reference proteome</keyword>
<keyword evidence="2" id="KW-0812">Transmembrane</keyword>
<feature type="compositionally biased region" description="Basic and acidic residues" evidence="1">
    <location>
        <begin position="170"/>
        <end position="186"/>
    </location>
</feature>
<evidence type="ECO:0000256" key="2">
    <source>
        <dbReference type="SAM" id="Phobius"/>
    </source>
</evidence>
<name>A0A8J7V4X5_9PROT</name>
<dbReference type="InterPro" id="IPR007313">
    <property type="entry name" value="FxsA"/>
</dbReference>
<evidence type="ECO:0000313" key="3">
    <source>
        <dbReference type="EMBL" id="MBP5858169.1"/>
    </source>
</evidence>
<gene>
    <name evidence="3" type="ORF">KAJ83_14205</name>
</gene>
<feature type="compositionally biased region" description="Gly residues" evidence="1">
    <location>
        <begin position="126"/>
        <end position="144"/>
    </location>
</feature>
<dbReference type="PANTHER" id="PTHR35335:SF1">
    <property type="entry name" value="UPF0716 PROTEIN FXSA"/>
    <property type="match status" value="1"/>
</dbReference>
<organism evidence="3 4">
    <name type="scientific">Marivibrio halodurans</name>
    <dbReference type="NCBI Taxonomy" id="2039722"/>
    <lineage>
        <taxon>Bacteria</taxon>
        <taxon>Pseudomonadati</taxon>
        <taxon>Pseudomonadota</taxon>
        <taxon>Alphaproteobacteria</taxon>
        <taxon>Rhodospirillales</taxon>
        <taxon>Rhodospirillaceae</taxon>
        <taxon>Marivibrio</taxon>
    </lineage>
</organism>
<dbReference type="EMBL" id="JAGMWN010000006">
    <property type="protein sequence ID" value="MBP5858169.1"/>
    <property type="molecule type" value="Genomic_DNA"/>
</dbReference>
<feature type="transmembrane region" description="Helical" evidence="2">
    <location>
        <begin position="67"/>
        <end position="90"/>
    </location>
</feature>
<evidence type="ECO:0000256" key="1">
    <source>
        <dbReference type="SAM" id="MobiDB-lite"/>
    </source>
</evidence>
<dbReference type="RefSeq" id="WP_210682739.1">
    <property type="nucleotide sequence ID" value="NZ_JAGMWN010000006.1"/>
</dbReference>
<accession>A0A8J7V4X5</accession>
<proteinExistence type="predicted"/>
<reference evidence="3" key="1">
    <citation type="submission" date="2021-04" db="EMBL/GenBank/DDBJ databases">
        <authorList>
            <person name="Zhang D.-C."/>
        </authorList>
    </citation>
    <scope>NUCLEOTIDE SEQUENCE</scope>
    <source>
        <strain evidence="3">CGMCC 1.15697</strain>
    </source>
</reference>
<feature type="transmembrane region" description="Helical" evidence="2">
    <location>
        <begin position="26"/>
        <end position="46"/>
    </location>
</feature>
<feature type="compositionally biased region" description="Acidic residues" evidence="1">
    <location>
        <begin position="157"/>
        <end position="167"/>
    </location>
</feature>
<dbReference type="Proteomes" id="UP000672602">
    <property type="component" value="Unassembled WGS sequence"/>
</dbReference>
<dbReference type="NCBIfam" id="NF008528">
    <property type="entry name" value="PRK11463.1-2"/>
    <property type="match status" value="1"/>
</dbReference>
<keyword evidence="2" id="KW-0472">Membrane</keyword>
<feature type="region of interest" description="Disordered" evidence="1">
    <location>
        <begin position="123"/>
        <end position="186"/>
    </location>
</feature>
<dbReference type="Pfam" id="PF04186">
    <property type="entry name" value="FxsA"/>
    <property type="match status" value="1"/>
</dbReference>
<protein>
    <submittedName>
        <fullName evidence="3">FxsA family protein</fullName>
    </submittedName>
</protein>
<evidence type="ECO:0000313" key="4">
    <source>
        <dbReference type="Proteomes" id="UP000672602"/>
    </source>
</evidence>
<dbReference type="AlphaFoldDB" id="A0A8J7V4X5"/>
<dbReference type="PANTHER" id="PTHR35335">
    <property type="entry name" value="UPF0716 PROTEIN FXSA"/>
    <property type="match status" value="1"/>
</dbReference>
<sequence>MPLLLLLFIAVPIAEIALFIEVGDWIGLWPTIATILVTALIGTTLVRQQGLAALERARTALAEDRLPVAEVLTGACLLVAGALLLTPGFLTDAIGLTLLIPPLRNAIGRAVAGYAARNGRFTVHTTGGGHPGGMGGHPGGGPGPRRGRGGAPIIEGDYVEVDPDSPDPGDPPHDGGHTDPDRGSGR</sequence>